<dbReference type="GO" id="GO:0016491">
    <property type="term" value="F:oxidoreductase activity"/>
    <property type="evidence" value="ECO:0007669"/>
    <property type="project" value="UniProtKB-KW"/>
</dbReference>
<reference evidence="4" key="1">
    <citation type="journal article" date="2019" name="Int. J. Syst. Evol. Microbiol.">
        <title>The Global Catalogue of Microorganisms (GCM) 10K type strain sequencing project: providing services to taxonomists for standard genome sequencing and annotation.</title>
        <authorList>
            <consortium name="The Broad Institute Genomics Platform"/>
            <consortium name="The Broad Institute Genome Sequencing Center for Infectious Disease"/>
            <person name="Wu L."/>
            <person name="Ma J."/>
        </authorList>
    </citation>
    <scope>NUCLEOTIDE SEQUENCE [LARGE SCALE GENOMIC DNA]</scope>
    <source>
        <strain evidence="4">KCTC 52925</strain>
    </source>
</reference>
<comment type="caution">
    <text evidence="3">The sequence shown here is derived from an EMBL/GenBank/DDBJ whole genome shotgun (WGS) entry which is preliminary data.</text>
</comment>
<keyword evidence="4" id="KW-1185">Reference proteome</keyword>
<dbReference type="PANTHER" id="PTHR13847">
    <property type="entry name" value="SARCOSINE DEHYDROGENASE-RELATED"/>
    <property type="match status" value="1"/>
</dbReference>
<name>A0ABW5X447_9FLAO</name>
<accession>A0ABW5X447</accession>
<organism evidence="3 4">
    <name type="scientific">Christiangramia antarctica</name>
    <dbReference type="NCBI Taxonomy" id="2058158"/>
    <lineage>
        <taxon>Bacteria</taxon>
        <taxon>Pseudomonadati</taxon>
        <taxon>Bacteroidota</taxon>
        <taxon>Flavobacteriia</taxon>
        <taxon>Flavobacteriales</taxon>
        <taxon>Flavobacteriaceae</taxon>
        <taxon>Christiangramia</taxon>
    </lineage>
</organism>
<dbReference type="Proteomes" id="UP001597438">
    <property type="component" value="Unassembled WGS sequence"/>
</dbReference>
<dbReference type="EC" id="1.-.-.-" evidence="3"/>
<dbReference type="SUPFAM" id="SSF51971">
    <property type="entry name" value="Nucleotide-binding domain"/>
    <property type="match status" value="1"/>
</dbReference>
<evidence type="ECO:0000313" key="4">
    <source>
        <dbReference type="Proteomes" id="UP001597438"/>
    </source>
</evidence>
<feature type="domain" description="FAD dependent oxidoreductase" evidence="2">
    <location>
        <begin position="3"/>
        <end position="326"/>
    </location>
</feature>
<evidence type="ECO:0000313" key="3">
    <source>
        <dbReference type="EMBL" id="MFD2833194.1"/>
    </source>
</evidence>
<dbReference type="Gene3D" id="3.30.9.10">
    <property type="entry name" value="D-Amino Acid Oxidase, subunit A, domain 2"/>
    <property type="match status" value="1"/>
</dbReference>
<dbReference type="InterPro" id="IPR036188">
    <property type="entry name" value="FAD/NAD-bd_sf"/>
</dbReference>
<dbReference type="SUPFAM" id="SSF54373">
    <property type="entry name" value="FAD-linked reductases, C-terminal domain"/>
    <property type="match status" value="1"/>
</dbReference>
<dbReference type="PANTHER" id="PTHR13847:SF289">
    <property type="entry name" value="GLYCINE OXIDASE"/>
    <property type="match status" value="1"/>
</dbReference>
<dbReference type="Pfam" id="PF01266">
    <property type="entry name" value="DAO"/>
    <property type="match status" value="1"/>
</dbReference>
<sequence length="354" mass="40494">MVDYIIVGLGLSGIAIAEELEVRGKSFLVFDNASQSSSTVAGGIFNPVILKRFTLAWKAGEQMEYALPFYEKLEQKLGRELIQKRNIYRKFHSAEEQNDWSVATDKPGLKQFLNPKIIFYKNENIKAEYGYGEVIDTGKIDTKLLLKAYSDYLKVSEKLKTEKFQYSEIEFQEGSFQYKNIKAKSIIFCEGFGMKKNPFFKYLPLQGNKGEYLLVRCPELKLDRIVKSSVFIMPEGNDIYKIGATYDNYDQSKGPTESAQVKLISEFKKFTECDFEVIGQVAGIRPTVPDRKPMIGSHPEYRNLYCCNGFGSRGVIIAPNMARELVRHIEEGKGLDAEIDLKRFAEKYYKGMQM</sequence>
<keyword evidence="1 3" id="KW-0560">Oxidoreductase</keyword>
<proteinExistence type="predicted"/>
<evidence type="ECO:0000259" key="2">
    <source>
        <dbReference type="Pfam" id="PF01266"/>
    </source>
</evidence>
<dbReference type="InterPro" id="IPR006076">
    <property type="entry name" value="FAD-dep_OxRdtase"/>
</dbReference>
<dbReference type="RefSeq" id="WP_251740960.1">
    <property type="nucleotide sequence ID" value="NZ_JBHUOJ010000016.1"/>
</dbReference>
<dbReference type="Gene3D" id="3.50.50.60">
    <property type="entry name" value="FAD/NAD(P)-binding domain"/>
    <property type="match status" value="1"/>
</dbReference>
<evidence type="ECO:0000256" key="1">
    <source>
        <dbReference type="ARBA" id="ARBA00023002"/>
    </source>
</evidence>
<protein>
    <submittedName>
        <fullName evidence="3">NAD(P)/FAD-dependent oxidoreductase</fullName>
        <ecNumber evidence="3">1.-.-.-</ecNumber>
    </submittedName>
</protein>
<dbReference type="EMBL" id="JBHUOJ010000016">
    <property type="protein sequence ID" value="MFD2833194.1"/>
    <property type="molecule type" value="Genomic_DNA"/>
</dbReference>
<gene>
    <name evidence="3" type="ORF">ACFSYS_07820</name>
</gene>